<keyword evidence="2" id="KW-1185">Reference proteome</keyword>
<dbReference type="AlphaFoldDB" id="A0A0N4WSB6"/>
<sequence>MGRLVRDKGYDTASGLTTTEWAFREFGGFLPANRRHFKNQGWHFTFILTIYK</sequence>
<dbReference type="Proteomes" id="UP000268014">
    <property type="component" value="Unassembled WGS sequence"/>
</dbReference>
<evidence type="ECO:0000313" key="2">
    <source>
        <dbReference type="Proteomes" id="UP000268014"/>
    </source>
</evidence>
<reference evidence="3" key="1">
    <citation type="submission" date="2017-02" db="UniProtKB">
        <authorList>
            <consortium name="WormBaseParasite"/>
        </authorList>
    </citation>
    <scope>IDENTIFICATION</scope>
</reference>
<name>A0A0N4WSB6_HAEPC</name>
<protein>
    <submittedName>
        <fullName evidence="3">SAM-dependent methyltransferase</fullName>
    </submittedName>
</protein>
<organism evidence="3">
    <name type="scientific">Haemonchus placei</name>
    <name type="common">Barber's pole worm</name>
    <dbReference type="NCBI Taxonomy" id="6290"/>
    <lineage>
        <taxon>Eukaryota</taxon>
        <taxon>Metazoa</taxon>
        <taxon>Ecdysozoa</taxon>
        <taxon>Nematoda</taxon>
        <taxon>Chromadorea</taxon>
        <taxon>Rhabditida</taxon>
        <taxon>Rhabditina</taxon>
        <taxon>Rhabditomorpha</taxon>
        <taxon>Strongyloidea</taxon>
        <taxon>Trichostrongylidae</taxon>
        <taxon>Haemonchus</taxon>
    </lineage>
</organism>
<proteinExistence type="predicted"/>
<dbReference type="WBParaSite" id="HPLM_0001442101-mRNA-1">
    <property type="protein sequence ID" value="HPLM_0001442101-mRNA-1"/>
    <property type="gene ID" value="HPLM_0001442101"/>
</dbReference>
<evidence type="ECO:0000313" key="3">
    <source>
        <dbReference type="WBParaSite" id="HPLM_0001442101-mRNA-1"/>
    </source>
</evidence>
<gene>
    <name evidence="1" type="ORF">HPLM_LOCUS14413</name>
</gene>
<dbReference type="EMBL" id="UZAF01018558">
    <property type="protein sequence ID" value="VDO52712.1"/>
    <property type="molecule type" value="Genomic_DNA"/>
</dbReference>
<evidence type="ECO:0000313" key="1">
    <source>
        <dbReference type="EMBL" id="VDO52712.1"/>
    </source>
</evidence>
<reference evidence="1 2" key="2">
    <citation type="submission" date="2018-11" db="EMBL/GenBank/DDBJ databases">
        <authorList>
            <consortium name="Pathogen Informatics"/>
        </authorList>
    </citation>
    <scope>NUCLEOTIDE SEQUENCE [LARGE SCALE GENOMIC DNA]</scope>
    <source>
        <strain evidence="1 2">MHpl1</strain>
    </source>
</reference>
<accession>A0A0N4WSB6</accession>